<keyword evidence="1" id="KW-0812">Transmembrane</keyword>
<reference evidence="2" key="1">
    <citation type="submission" date="2018-10" db="EMBL/GenBank/DDBJ databases">
        <title>Hidden diversity of soil giant viruses.</title>
        <authorList>
            <person name="Schulz F."/>
            <person name="Alteio L."/>
            <person name="Goudeau D."/>
            <person name="Ryan E.M."/>
            <person name="Malmstrom R.R."/>
            <person name="Blanchard J."/>
            <person name="Woyke T."/>
        </authorList>
    </citation>
    <scope>NUCLEOTIDE SEQUENCE</scope>
    <source>
        <strain evidence="2">HYV1</strain>
    </source>
</reference>
<feature type="transmembrane region" description="Helical" evidence="1">
    <location>
        <begin position="78"/>
        <end position="96"/>
    </location>
</feature>
<protein>
    <submittedName>
        <fullName evidence="2">Uncharacterized protein</fullName>
    </submittedName>
</protein>
<organism evidence="2">
    <name type="scientific">Hyperionvirus sp</name>
    <dbReference type="NCBI Taxonomy" id="2487770"/>
    <lineage>
        <taxon>Viruses</taxon>
        <taxon>Varidnaviria</taxon>
        <taxon>Bamfordvirae</taxon>
        <taxon>Nucleocytoviricota</taxon>
        <taxon>Megaviricetes</taxon>
        <taxon>Imitervirales</taxon>
        <taxon>Mimiviridae</taxon>
        <taxon>Klosneuvirinae</taxon>
    </lineage>
</organism>
<keyword evidence="1" id="KW-0472">Membrane</keyword>
<keyword evidence="1" id="KW-1133">Transmembrane helix</keyword>
<evidence type="ECO:0000256" key="1">
    <source>
        <dbReference type="SAM" id="Phobius"/>
    </source>
</evidence>
<dbReference type="EMBL" id="MK072385">
    <property type="protein sequence ID" value="AYV82877.1"/>
    <property type="molecule type" value="Genomic_DNA"/>
</dbReference>
<sequence length="178" mass="20723">MAQAQLQPAPVRDFKDLESFVDSKNDTDKENLIKALNLVRNSVENIMYDWKYYCITKKNFIPVMGSISGAGFGIFGYYGYYFAIAILAIITFRICIDYQQYKYLERGLRKWSLTLPNLTNAIANVKNDDLVAYKKIYPNMQYIYECFTKRLKPPQHLTDVIHSHFHVITILGKLLNND</sequence>
<evidence type="ECO:0000313" key="2">
    <source>
        <dbReference type="EMBL" id="AYV82877.1"/>
    </source>
</evidence>
<accession>A0A3G5A6K2</accession>
<gene>
    <name evidence="2" type="ORF">Hyperionvirus3_23</name>
</gene>
<proteinExistence type="predicted"/>
<name>A0A3G5A6K2_9VIRU</name>